<evidence type="ECO:0000256" key="2">
    <source>
        <dbReference type="ARBA" id="ARBA00022833"/>
    </source>
</evidence>
<proteinExistence type="predicted"/>
<dbReference type="Proteomes" id="UP000290809">
    <property type="component" value="Unassembled WGS sequence"/>
</dbReference>
<dbReference type="InterPro" id="IPR015700">
    <property type="entry name" value="RPC1"/>
</dbReference>
<comment type="caution">
    <text evidence="3">The sequence shown here is derived from an EMBL/GenBank/DDBJ whole genome shotgun (WGS) entry which is preliminary data.</text>
</comment>
<dbReference type="AlphaFoldDB" id="A0A430QQN3"/>
<dbReference type="GO" id="GO:0046872">
    <property type="term" value="F:metal ion binding"/>
    <property type="evidence" value="ECO:0007669"/>
    <property type="project" value="UniProtKB-KW"/>
</dbReference>
<name>A0A430QQN3_SCHBO</name>
<dbReference type="STRING" id="6184.A0A430QQN3"/>
<dbReference type="Gene3D" id="1.10.150.390">
    <property type="match status" value="1"/>
</dbReference>
<keyword evidence="1" id="KW-0479">Metal-binding</keyword>
<accession>A0A430QQN3</accession>
<keyword evidence="4" id="KW-1185">Reference proteome</keyword>
<dbReference type="EMBL" id="QMKO01001472">
    <property type="protein sequence ID" value="RTG89947.1"/>
    <property type="molecule type" value="Genomic_DNA"/>
</dbReference>
<evidence type="ECO:0000256" key="1">
    <source>
        <dbReference type="ARBA" id="ARBA00022723"/>
    </source>
</evidence>
<dbReference type="PANTHER" id="PTHR48446:SF1">
    <property type="entry name" value="DNA-DIRECTED RNA POLYMERASE SUBUNIT BETA' N-TERMINAL SECTION"/>
    <property type="match status" value="1"/>
</dbReference>
<keyword evidence="2" id="KW-0862">Zinc</keyword>
<dbReference type="PANTHER" id="PTHR48446">
    <property type="entry name" value="DNA-DIRECTED RNA POLYMERASE SUBUNIT BETA' N-TERMINAL SECTION"/>
    <property type="match status" value="1"/>
</dbReference>
<reference evidence="3 4" key="1">
    <citation type="journal article" date="2019" name="PLoS Pathog.">
        <title>Genome sequence of the bovine parasite Schistosoma bovis Tanzania.</title>
        <authorList>
            <person name="Oey H."/>
            <person name="Zakrzewski M."/>
            <person name="Gobert G."/>
            <person name="Gravermann K."/>
            <person name="Stoye J."/>
            <person name="Jones M."/>
            <person name="Mcmanus D."/>
            <person name="Krause L."/>
        </authorList>
    </citation>
    <scope>NUCLEOTIDE SEQUENCE [LARGE SCALE GENOMIC DNA]</scope>
    <source>
        <strain evidence="3 4">TAN1997</strain>
    </source>
</reference>
<organism evidence="3 4">
    <name type="scientific">Schistosoma bovis</name>
    <name type="common">Blood fluke</name>
    <dbReference type="NCBI Taxonomy" id="6184"/>
    <lineage>
        <taxon>Eukaryota</taxon>
        <taxon>Metazoa</taxon>
        <taxon>Spiralia</taxon>
        <taxon>Lophotrochozoa</taxon>
        <taxon>Platyhelminthes</taxon>
        <taxon>Trematoda</taxon>
        <taxon>Digenea</taxon>
        <taxon>Strigeidida</taxon>
        <taxon>Schistosomatoidea</taxon>
        <taxon>Schistosomatidae</taxon>
        <taxon>Schistosoma</taxon>
    </lineage>
</organism>
<evidence type="ECO:0000313" key="4">
    <source>
        <dbReference type="Proteomes" id="UP000290809"/>
    </source>
</evidence>
<protein>
    <submittedName>
        <fullName evidence="3">Uncharacterized protein</fullName>
    </submittedName>
</protein>
<gene>
    <name evidence="3" type="ORF">DC041_0008600</name>
</gene>
<dbReference type="SUPFAM" id="SSF64484">
    <property type="entry name" value="beta and beta-prime subunits of DNA dependent RNA-polymerase"/>
    <property type="match status" value="1"/>
</dbReference>
<evidence type="ECO:0000313" key="3">
    <source>
        <dbReference type="EMBL" id="RTG89947.1"/>
    </source>
</evidence>
<sequence>MYLCQVISLYSAEQGEVCGYQRTGMAKAKNSVLCLASFERTGDHLFEAAYHCQDDQLTGGCYI</sequence>